<evidence type="ECO:0000256" key="1">
    <source>
        <dbReference type="SAM" id="MobiDB-lite"/>
    </source>
</evidence>
<sequence length="286" mass="31879">MKEEDIQPLMMIGVWTLFWAVQASFTKRLDELTVDLFCPFMNKPNQSRHIQYLNQALLLPILNNPIKQFRDPSNPISITAVSLHSLPYCIIKIQRLLNPRLPQQYQTKQNPNLLCGQHPIPYHLFHDPNRLKRLSTLTKPPNSYSINLHIRSARGIDPTKPGKDLCGLPKASAAEVGRDDEGTEWERTRPAWVEAEGGEKCHGGGHVRERGEAVCEARKRKGGEWRVGEESSAEEANGIEGVAGVAESGKELAKFRQIVIGEDSSGFGRGRRRRGCGGGEGGVEDK</sequence>
<dbReference type="EMBL" id="JANQDX010000010">
    <property type="protein sequence ID" value="KAL0917179.1"/>
    <property type="molecule type" value="Genomic_DNA"/>
</dbReference>
<evidence type="ECO:0000313" key="3">
    <source>
        <dbReference type="Proteomes" id="UP001552299"/>
    </source>
</evidence>
<accession>A0ABD0UWF9</accession>
<feature type="region of interest" description="Disordered" evidence="1">
    <location>
        <begin position="264"/>
        <end position="286"/>
    </location>
</feature>
<dbReference type="AlphaFoldDB" id="A0ABD0UWF9"/>
<name>A0ABD0UWF9_DENTH</name>
<reference evidence="2 3" key="1">
    <citation type="journal article" date="2024" name="Plant Biotechnol. J.">
        <title>Dendrobium thyrsiflorum genome and its molecular insights into genes involved in important horticultural traits.</title>
        <authorList>
            <person name="Chen B."/>
            <person name="Wang J.Y."/>
            <person name="Zheng P.J."/>
            <person name="Li K.L."/>
            <person name="Liang Y.M."/>
            <person name="Chen X.F."/>
            <person name="Zhang C."/>
            <person name="Zhao X."/>
            <person name="He X."/>
            <person name="Zhang G.Q."/>
            <person name="Liu Z.J."/>
            <person name="Xu Q."/>
        </authorList>
    </citation>
    <scope>NUCLEOTIDE SEQUENCE [LARGE SCALE GENOMIC DNA]</scope>
    <source>
        <strain evidence="2">GZMU011</strain>
    </source>
</reference>
<dbReference type="Proteomes" id="UP001552299">
    <property type="component" value="Unassembled WGS sequence"/>
</dbReference>
<proteinExistence type="predicted"/>
<protein>
    <submittedName>
        <fullName evidence="2">Uncharacterized protein</fullName>
    </submittedName>
</protein>
<evidence type="ECO:0000313" key="2">
    <source>
        <dbReference type="EMBL" id="KAL0917179.1"/>
    </source>
</evidence>
<feature type="compositionally biased region" description="Gly residues" evidence="1">
    <location>
        <begin position="276"/>
        <end position="286"/>
    </location>
</feature>
<keyword evidence="3" id="KW-1185">Reference proteome</keyword>
<organism evidence="2 3">
    <name type="scientific">Dendrobium thyrsiflorum</name>
    <name type="common">Pinecone-like raceme dendrobium</name>
    <name type="synonym">Orchid</name>
    <dbReference type="NCBI Taxonomy" id="117978"/>
    <lineage>
        <taxon>Eukaryota</taxon>
        <taxon>Viridiplantae</taxon>
        <taxon>Streptophyta</taxon>
        <taxon>Embryophyta</taxon>
        <taxon>Tracheophyta</taxon>
        <taxon>Spermatophyta</taxon>
        <taxon>Magnoliopsida</taxon>
        <taxon>Liliopsida</taxon>
        <taxon>Asparagales</taxon>
        <taxon>Orchidaceae</taxon>
        <taxon>Epidendroideae</taxon>
        <taxon>Malaxideae</taxon>
        <taxon>Dendrobiinae</taxon>
        <taxon>Dendrobium</taxon>
    </lineage>
</organism>
<gene>
    <name evidence="2" type="ORF">M5K25_012226</name>
</gene>
<comment type="caution">
    <text evidence="2">The sequence shown here is derived from an EMBL/GenBank/DDBJ whole genome shotgun (WGS) entry which is preliminary data.</text>
</comment>